<dbReference type="InterPro" id="IPR023753">
    <property type="entry name" value="FAD/NAD-binding_dom"/>
</dbReference>
<dbReference type="SUPFAM" id="SSF51905">
    <property type="entry name" value="FAD/NAD(P)-binding domain"/>
    <property type="match status" value="1"/>
</dbReference>
<dbReference type="SUPFAM" id="SSF55424">
    <property type="entry name" value="FAD/NAD-linked reductases, dimerisation (C-terminal) domain"/>
    <property type="match status" value="1"/>
</dbReference>
<protein>
    <recommendedName>
        <fullName evidence="10">Rieske domain-containing protein</fullName>
    </recommendedName>
</protein>
<organism evidence="11">
    <name type="scientific">Cuerna arida</name>
    <dbReference type="NCBI Taxonomy" id="1464854"/>
    <lineage>
        <taxon>Eukaryota</taxon>
        <taxon>Metazoa</taxon>
        <taxon>Ecdysozoa</taxon>
        <taxon>Arthropoda</taxon>
        <taxon>Hexapoda</taxon>
        <taxon>Insecta</taxon>
        <taxon>Pterygota</taxon>
        <taxon>Neoptera</taxon>
        <taxon>Paraneoptera</taxon>
        <taxon>Hemiptera</taxon>
        <taxon>Auchenorrhyncha</taxon>
        <taxon>Membracoidea</taxon>
        <taxon>Cicadellidae</taxon>
        <taxon>Cicadellinae</taxon>
        <taxon>Proconiini</taxon>
        <taxon>Cuerna</taxon>
    </lineage>
</organism>
<dbReference type="Gene3D" id="3.30.390.30">
    <property type="match status" value="1"/>
</dbReference>
<dbReference type="SUPFAM" id="SSF50022">
    <property type="entry name" value="ISP domain"/>
    <property type="match status" value="1"/>
</dbReference>
<feature type="domain" description="Rieske" evidence="10">
    <location>
        <begin position="40"/>
        <end position="134"/>
    </location>
</feature>
<proteinExistence type="inferred from homology"/>
<evidence type="ECO:0000256" key="4">
    <source>
        <dbReference type="ARBA" id="ARBA00022714"/>
    </source>
</evidence>
<dbReference type="Pfam" id="PF00355">
    <property type="entry name" value="Rieske"/>
    <property type="match status" value="1"/>
</dbReference>
<dbReference type="Pfam" id="PF07992">
    <property type="entry name" value="Pyr_redox_2"/>
    <property type="match status" value="1"/>
</dbReference>
<dbReference type="PANTHER" id="PTHR43557">
    <property type="entry name" value="APOPTOSIS-INDUCING FACTOR 1"/>
    <property type="match status" value="1"/>
</dbReference>
<name>A0A1B6G168_9HEMI</name>
<dbReference type="GO" id="GO:0005737">
    <property type="term" value="C:cytoplasm"/>
    <property type="evidence" value="ECO:0007669"/>
    <property type="project" value="TreeGrafter"/>
</dbReference>
<keyword evidence="4" id="KW-0001">2Fe-2S</keyword>
<keyword evidence="3" id="KW-0285">Flavoprotein</keyword>
<reference evidence="11" key="1">
    <citation type="submission" date="2015-11" db="EMBL/GenBank/DDBJ databases">
        <title>De novo transcriptome assembly of four potential Pierce s Disease insect vectors from Arizona vineyards.</title>
        <authorList>
            <person name="Tassone E.E."/>
        </authorList>
    </citation>
    <scope>NUCLEOTIDE SEQUENCE</scope>
</reference>
<evidence type="ECO:0000259" key="10">
    <source>
        <dbReference type="PROSITE" id="PS51296"/>
    </source>
</evidence>
<dbReference type="InterPro" id="IPR017941">
    <property type="entry name" value="Rieske_2Fe-2S"/>
</dbReference>
<dbReference type="Gene3D" id="3.50.50.60">
    <property type="entry name" value="FAD/NAD(P)-binding domain"/>
    <property type="match status" value="2"/>
</dbReference>
<evidence type="ECO:0000256" key="5">
    <source>
        <dbReference type="ARBA" id="ARBA00022723"/>
    </source>
</evidence>
<evidence type="ECO:0000256" key="3">
    <source>
        <dbReference type="ARBA" id="ARBA00022630"/>
    </source>
</evidence>
<evidence type="ECO:0000256" key="9">
    <source>
        <dbReference type="ARBA" id="ARBA00023014"/>
    </source>
</evidence>
<evidence type="ECO:0000256" key="7">
    <source>
        <dbReference type="ARBA" id="ARBA00023002"/>
    </source>
</evidence>
<keyword evidence="9" id="KW-0411">Iron-sulfur</keyword>
<dbReference type="GO" id="GO:0016651">
    <property type="term" value="F:oxidoreductase activity, acting on NAD(P)H"/>
    <property type="evidence" value="ECO:0007669"/>
    <property type="project" value="TreeGrafter"/>
</dbReference>
<dbReference type="EMBL" id="GECZ01013581">
    <property type="protein sequence ID" value="JAS56188.1"/>
    <property type="molecule type" value="Transcribed_RNA"/>
</dbReference>
<evidence type="ECO:0000313" key="11">
    <source>
        <dbReference type="EMBL" id="JAS56188.1"/>
    </source>
</evidence>
<dbReference type="PRINTS" id="PR00368">
    <property type="entry name" value="FADPNR"/>
</dbReference>
<dbReference type="InterPro" id="IPR016156">
    <property type="entry name" value="FAD/NAD-linked_Rdtase_dimer_sf"/>
</dbReference>
<dbReference type="PRINTS" id="PR00411">
    <property type="entry name" value="PNDRDTASEI"/>
</dbReference>
<dbReference type="GO" id="GO:0046872">
    <property type="term" value="F:metal ion binding"/>
    <property type="evidence" value="ECO:0007669"/>
    <property type="project" value="UniProtKB-KW"/>
</dbReference>
<feature type="non-terminal residue" evidence="11">
    <location>
        <position position="565"/>
    </location>
</feature>
<keyword evidence="6" id="KW-0274">FAD</keyword>
<evidence type="ECO:0000256" key="6">
    <source>
        <dbReference type="ARBA" id="ARBA00022827"/>
    </source>
</evidence>
<keyword evidence="7" id="KW-0560">Oxidoreductase</keyword>
<dbReference type="PANTHER" id="PTHR43557:SF2">
    <property type="entry name" value="RIESKE DOMAIN-CONTAINING PROTEIN-RELATED"/>
    <property type="match status" value="1"/>
</dbReference>
<dbReference type="InterPro" id="IPR050446">
    <property type="entry name" value="FAD-oxidoreductase/Apoptosis"/>
</dbReference>
<dbReference type="InterPro" id="IPR036922">
    <property type="entry name" value="Rieske_2Fe-2S_sf"/>
</dbReference>
<dbReference type="Gene3D" id="2.102.10.10">
    <property type="entry name" value="Rieske [2Fe-2S] iron-sulphur domain"/>
    <property type="match status" value="1"/>
</dbReference>
<comment type="cofactor">
    <cofactor evidence="1">
        <name>FAD</name>
        <dbReference type="ChEBI" id="CHEBI:57692"/>
    </cofactor>
</comment>
<dbReference type="AlphaFoldDB" id="A0A1B6G168"/>
<accession>A0A1B6G168</accession>
<dbReference type="GO" id="GO:0051537">
    <property type="term" value="F:2 iron, 2 sulfur cluster binding"/>
    <property type="evidence" value="ECO:0007669"/>
    <property type="project" value="UniProtKB-KW"/>
</dbReference>
<evidence type="ECO:0000256" key="1">
    <source>
        <dbReference type="ARBA" id="ARBA00001974"/>
    </source>
</evidence>
<gene>
    <name evidence="11" type="ORF">g.10016</name>
</gene>
<dbReference type="InterPro" id="IPR036188">
    <property type="entry name" value="FAD/NAD-bd_sf"/>
</dbReference>
<evidence type="ECO:0000256" key="2">
    <source>
        <dbReference type="ARBA" id="ARBA00006442"/>
    </source>
</evidence>
<comment type="similarity">
    <text evidence="2">Belongs to the FAD-dependent oxidoreductase family.</text>
</comment>
<keyword evidence="5" id="KW-0479">Metal-binding</keyword>
<sequence>MSFFRKAIALNNACFDTDDFTIEEPKPRNEDYVESFICKVDDIHESEKKVFTMKVDDIEHEILLVKQCGRISAMGSKCPHYGAPLVNAVLGDCRIRCPWHGACFNMLTGDIEDYPSSNALAIHEVRYDDDRNVYVRAHKEELQTHKRRQEVIVKPMPRGWDTKGHFIIMGGGAAGTTAAVTLREYGFKGRISVFCAENLAPYDRVKLSKDLNFDANKNKFYDMDFYKKMNIHIYPKVEVVVIFPDPKAVYVSSNNCVYYDKILIATGAVSRWNTVPGARSASVRVLRNNEDLLVIRSLLAKNKKLVILGDGFIGLEFAATVVNEVESVTILTRSGYPLNSVFGSNIGSVIKEMFETKSIKFITCNTIKEFTITYENVLTHVVLDDDTVLPASMCILCIGSTHRTGYLIKTNVRLHESGAIEVDKFCRTNCEDIYAAGDVACAPLAYYGVSAVVGHVGYAQSMGRTAALSMLGYMQPLKAVPFFWTCLFGKTIRYAGHGPYDDVIYHGNVAEFRFVACYTKGNKVVAMASCGYDPIVSNFAEYVTANKILLKEEALDENFIANFNA</sequence>
<evidence type="ECO:0000256" key="8">
    <source>
        <dbReference type="ARBA" id="ARBA00023004"/>
    </source>
</evidence>
<dbReference type="PROSITE" id="PS51296">
    <property type="entry name" value="RIESKE"/>
    <property type="match status" value="1"/>
</dbReference>
<keyword evidence="8" id="KW-0408">Iron</keyword>